<keyword evidence="3" id="KW-0804">Transcription</keyword>
<evidence type="ECO:0000256" key="2">
    <source>
        <dbReference type="ARBA" id="ARBA00023125"/>
    </source>
</evidence>
<dbReference type="AlphaFoldDB" id="A0A061SMK0"/>
<dbReference type="eggNOG" id="COG1846">
    <property type="taxonomic scope" value="Bacteria"/>
</dbReference>
<evidence type="ECO:0000259" key="4">
    <source>
        <dbReference type="PROSITE" id="PS50995"/>
    </source>
</evidence>
<dbReference type="PANTHER" id="PTHR42756:SF1">
    <property type="entry name" value="TRANSCRIPTIONAL REPRESSOR OF EMRAB OPERON"/>
    <property type="match status" value="1"/>
</dbReference>
<evidence type="ECO:0000256" key="3">
    <source>
        <dbReference type="ARBA" id="ARBA00023163"/>
    </source>
</evidence>
<dbReference type="Gene3D" id="1.10.10.10">
    <property type="entry name" value="Winged helix-like DNA-binding domain superfamily/Winged helix DNA-binding domain"/>
    <property type="match status" value="1"/>
</dbReference>
<organism evidence="5 6">
    <name type="scientific">Sulfitobacter mediterraneus</name>
    <dbReference type="NCBI Taxonomy" id="83219"/>
    <lineage>
        <taxon>Bacteria</taxon>
        <taxon>Pseudomonadati</taxon>
        <taxon>Pseudomonadota</taxon>
        <taxon>Alphaproteobacteria</taxon>
        <taxon>Rhodobacterales</taxon>
        <taxon>Roseobacteraceae</taxon>
        <taxon>Sulfitobacter</taxon>
    </lineage>
</organism>
<dbReference type="EMBL" id="JEMU01000015">
    <property type="protein sequence ID" value="KAJ02077.1"/>
    <property type="molecule type" value="Genomic_DNA"/>
</dbReference>
<gene>
    <name evidence="5" type="ORF">PM02_16135</name>
</gene>
<dbReference type="InterPro" id="IPR000835">
    <property type="entry name" value="HTH_MarR-typ"/>
</dbReference>
<dbReference type="InterPro" id="IPR036390">
    <property type="entry name" value="WH_DNA-bd_sf"/>
</dbReference>
<dbReference type="GO" id="GO:0003677">
    <property type="term" value="F:DNA binding"/>
    <property type="evidence" value="ECO:0007669"/>
    <property type="project" value="UniProtKB-KW"/>
</dbReference>
<protein>
    <submittedName>
        <fullName evidence="5">MarR family transcriptional regulator</fullName>
    </submittedName>
</protein>
<dbReference type="Pfam" id="PF01047">
    <property type="entry name" value="MarR"/>
    <property type="match status" value="1"/>
</dbReference>
<proteinExistence type="predicted"/>
<keyword evidence="2" id="KW-0238">DNA-binding</keyword>
<dbReference type="GO" id="GO:0003700">
    <property type="term" value="F:DNA-binding transcription factor activity"/>
    <property type="evidence" value="ECO:0007669"/>
    <property type="project" value="InterPro"/>
</dbReference>
<sequence length="146" mass="16115">MTQTAPAPSETAYILEDQVGYLLRLASQRHAAIFQKHAVQNLTPTQFTTLLRVAEQGDVSQNHLGRLAAMDVATIKGVVDRLKAKGLMQSRPDQVDKRRSIISLTEKGADLIDDLKQTGLIITEDTLAPLTAQERRTLANLLRKIS</sequence>
<name>A0A061SMK0_9RHOB</name>
<dbReference type="STRING" id="83219.PM02_16135"/>
<evidence type="ECO:0000313" key="6">
    <source>
        <dbReference type="Proteomes" id="UP000027337"/>
    </source>
</evidence>
<evidence type="ECO:0000313" key="5">
    <source>
        <dbReference type="EMBL" id="KAJ02077.1"/>
    </source>
</evidence>
<dbReference type="PROSITE" id="PS50995">
    <property type="entry name" value="HTH_MARR_2"/>
    <property type="match status" value="1"/>
</dbReference>
<keyword evidence="1" id="KW-0805">Transcription regulation</keyword>
<comment type="caution">
    <text evidence="5">The sequence shown here is derived from an EMBL/GenBank/DDBJ whole genome shotgun (WGS) entry which is preliminary data.</text>
</comment>
<dbReference type="InterPro" id="IPR036388">
    <property type="entry name" value="WH-like_DNA-bd_sf"/>
</dbReference>
<accession>A0A061SMK0</accession>
<reference evidence="5 6" key="1">
    <citation type="journal article" date="2014" name="Genome Announc.">
        <title>Draft Genome Sequences of Two Isolates of the Roseobacter Group, Sulfitobacter sp. Strains 3SOLIMAR09 and 1FIGIMAR09, from Harbors of Mallorca Island (Mediterranean Sea).</title>
        <authorList>
            <person name="Mas-Llado M."/>
            <person name="Pina-Villalonga J.M."/>
            <person name="Brunet-Galmes I."/>
            <person name="Nogales B."/>
            <person name="Bosch R."/>
        </authorList>
    </citation>
    <scope>NUCLEOTIDE SEQUENCE [LARGE SCALE GENOMIC DNA]</scope>
    <source>
        <strain evidence="5 6">1FIGIMAR09</strain>
    </source>
</reference>
<evidence type="ECO:0000256" key="1">
    <source>
        <dbReference type="ARBA" id="ARBA00023015"/>
    </source>
</evidence>
<dbReference type="SMART" id="SM00347">
    <property type="entry name" value="HTH_MARR"/>
    <property type="match status" value="1"/>
</dbReference>
<dbReference type="PRINTS" id="PR00598">
    <property type="entry name" value="HTHMARR"/>
</dbReference>
<dbReference type="Proteomes" id="UP000027337">
    <property type="component" value="Unassembled WGS sequence"/>
</dbReference>
<dbReference type="PANTHER" id="PTHR42756">
    <property type="entry name" value="TRANSCRIPTIONAL REGULATOR, MARR"/>
    <property type="match status" value="1"/>
</dbReference>
<dbReference type="SUPFAM" id="SSF46785">
    <property type="entry name" value="Winged helix' DNA-binding domain"/>
    <property type="match status" value="1"/>
</dbReference>
<dbReference type="RefSeq" id="WP_037910374.1">
    <property type="nucleotide sequence ID" value="NZ_JEMU01000015.1"/>
</dbReference>
<keyword evidence="6" id="KW-1185">Reference proteome</keyword>
<feature type="domain" description="HTH marR-type" evidence="4">
    <location>
        <begin position="16"/>
        <end position="146"/>
    </location>
</feature>